<dbReference type="Gene3D" id="3.10.450.490">
    <property type="match status" value="1"/>
</dbReference>
<dbReference type="Pfam" id="PF01447">
    <property type="entry name" value="Peptidase_M4"/>
    <property type="match status" value="1"/>
</dbReference>
<evidence type="ECO:0000256" key="3">
    <source>
        <dbReference type="ARBA" id="ARBA00009388"/>
    </source>
</evidence>
<dbReference type="Pfam" id="PF02868">
    <property type="entry name" value="Peptidase_M4_C"/>
    <property type="match status" value="1"/>
</dbReference>
<comment type="similarity">
    <text evidence="3 13">Belongs to the peptidase M4 family.</text>
</comment>
<feature type="domain" description="Peptidase M4 C-terminal" evidence="15">
    <location>
        <begin position="403"/>
        <end position="565"/>
    </location>
</feature>
<dbReference type="PRINTS" id="PR00730">
    <property type="entry name" value="THERMOLYSIN"/>
</dbReference>
<dbReference type="GO" id="GO:0004222">
    <property type="term" value="F:metalloendopeptidase activity"/>
    <property type="evidence" value="ECO:0007669"/>
    <property type="project" value="UniProtKB-UniRule"/>
</dbReference>
<keyword evidence="5 13" id="KW-0645">Protease</keyword>
<reference evidence="18" key="1">
    <citation type="submission" date="2021-04" db="EMBL/GenBank/DDBJ databases">
        <title>Genome seq and assembly of Bacillus sp.</title>
        <authorList>
            <person name="Chhetri G."/>
        </authorList>
    </citation>
    <scope>NUCLEOTIDE SEQUENCE</scope>
    <source>
        <strain evidence="18">RG28</strain>
    </source>
</reference>
<keyword evidence="8 13" id="KW-0378">Hydrolase</keyword>
<evidence type="ECO:0000313" key="19">
    <source>
        <dbReference type="Proteomes" id="UP000682134"/>
    </source>
</evidence>
<evidence type="ECO:0000313" key="18">
    <source>
        <dbReference type="EMBL" id="MBP0724640.1"/>
    </source>
</evidence>
<keyword evidence="4 13" id="KW-0964">Secreted</keyword>
<dbReference type="Pfam" id="PF03413">
    <property type="entry name" value="PepSY"/>
    <property type="match status" value="1"/>
</dbReference>
<evidence type="ECO:0000256" key="1">
    <source>
        <dbReference type="ARBA" id="ARBA00001947"/>
    </source>
</evidence>
<keyword evidence="9 13" id="KW-0862">Zinc</keyword>
<evidence type="ECO:0000259" key="16">
    <source>
        <dbReference type="Pfam" id="PF03413"/>
    </source>
</evidence>
<dbReference type="EMBL" id="JAGIYQ010000003">
    <property type="protein sequence ID" value="MBP0724640.1"/>
    <property type="molecule type" value="Genomic_DNA"/>
</dbReference>
<evidence type="ECO:0000256" key="7">
    <source>
        <dbReference type="ARBA" id="ARBA00022729"/>
    </source>
</evidence>
<protein>
    <recommendedName>
        <fullName evidence="13">Neutral metalloproteinase</fullName>
        <ecNumber evidence="13">3.4.24.-</ecNumber>
    </recommendedName>
</protein>
<feature type="active site" evidence="12">
    <location>
        <position position="393"/>
    </location>
</feature>
<comment type="function">
    <text evidence="13">Extracellular zinc metalloprotease.</text>
</comment>
<evidence type="ECO:0000256" key="2">
    <source>
        <dbReference type="ARBA" id="ARBA00004613"/>
    </source>
</evidence>
<dbReference type="RefSeq" id="WP_209403380.1">
    <property type="nucleotide sequence ID" value="NZ_JAGIYQ010000003.1"/>
</dbReference>
<dbReference type="Proteomes" id="UP000682134">
    <property type="component" value="Unassembled WGS sequence"/>
</dbReference>
<evidence type="ECO:0000256" key="5">
    <source>
        <dbReference type="ARBA" id="ARBA00022670"/>
    </source>
</evidence>
<feature type="domain" description="Peptidase M4" evidence="14">
    <location>
        <begin position="256"/>
        <end position="400"/>
    </location>
</feature>
<evidence type="ECO:0000259" key="17">
    <source>
        <dbReference type="Pfam" id="PF07504"/>
    </source>
</evidence>
<evidence type="ECO:0000256" key="8">
    <source>
        <dbReference type="ARBA" id="ARBA00022801"/>
    </source>
</evidence>
<feature type="domain" description="PepSY" evidence="16">
    <location>
        <begin position="175"/>
        <end position="217"/>
    </location>
</feature>
<evidence type="ECO:0000256" key="13">
    <source>
        <dbReference type="RuleBase" id="RU366073"/>
    </source>
</evidence>
<dbReference type="InterPro" id="IPR027268">
    <property type="entry name" value="Peptidase_M4/M1_CTD_sf"/>
</dbReference>
<dbReference type="GO" id="GO:0005576">
    <property type="term" value="C:extracellular region"/>
    <property type="evidence" value="ECO:0007669"/>
    <property type="project" value="UniProtKB-SubCell"/>
</dbReference>
<dbReference type="AlphaFoldDB" id="A0A940SI53"/>
<dbReference type="GO" id="GO:0006508">
    <property type="term" value="P:proteolysis"/>
    <property type="evidence" value="ECO:0007669"/>
    <property type="project" value="UniProtKB-KW"/>
</dbReference>
<dbReference type="Pfam" id="PF07504">
    <property type="entry name" value="FTP"/>
    <property type="match status" value="1"/>
</dbReference>
<dbReference type="InterPro" id="IPR013856">
    <property type="entry name" value="Peptidase_M4_domain"/>
</dbReference>
<gene>
    <name evidence="18" type="ORF">J5Y03_05495</name>
</gene>
<dbReference type="InterPro" id="IPR025711">
    <property type="entry name" value="PepSY"/>
</dbReference>
<dbReference type="InterPro" id="IPR023612">
    <property type="entry name" value="Peptidase_M4"/>
</dbReference>
<dbReference type="InterPro" id="IPR050728">
    <property type="entry name" value="Zinc_Metalloprotease_M4"/>
</dbReference>
<dbReference type="Gene3D" id="3.10.170.10">
    <property type="match status" value="1"/>
</dbReference>
<feature type="domain" description="FTP" evidence="17">
    <location>
        <begin position="84"/>
        <end position="132"/>
    </location>
</feature>
<evidence type="ECO:0000256" key="11">
    <source>
        <dbReference type="ARBA" id="ARBA00023049"/>
    </source>
</evidence>
<evidence type="ECO:0000256" key="4">
    <source>
        <dbReference type="ARBA" id="ARBA00022525"/>
    </source>
</evidence>
<evidence type="ECO:0000256" key="6">
    <source>
        <dbReference type="ARBA" id="ARBA00022723"/>
    </source>
</evidence>
<dbReference type="CDD" id="cd09597">
    <property type="entry name" value="M4_TLP"/>
    <property type="match status" value="1"/>
</dbReference>
<dbReference type="Gene3D" id="3.10.450.40">
    <property type="match status" value="1"/>
</dbReference>
<evidence type="ECO:0000259" key="14">
    <source>
        <dbReference type="Pfam" id="PF01447"/>
    </source>
</evidence>
<keyword evidence="19" id="KW-1185">Reference proteome</keyword>
<evidence type="ECO:0000259" key="15">
    <source>
        <dbReference type="Pfam" id="PF02868"/>
    </source>
</evidence>
<dbReference type="FunFam" id="1.10.390.10:FF:000012">
    <property type="entry name" value="Thermolysin"/>
    <property type="match status" value="1"/>
</dbReference>
<organism evidence="18 19">
    <name type="scientific">Gottfriedia endophytica</name>
    <dbReference type="NCBI Taxonomy" id="2820819"/>
    <lineage>
        <taxon>Bacteria</taxon>
        <taxon>Bacillati</taxon>
        <taxon>Bacillota</taxon>
        <taxon>Bacilli</taxon>
        <taxon>Bacillales</taxon>
        <taxon>Bacillaceae</taxon>
        <taxon>Gottfriedia</taxon>
    </lineage>
</organism>
<keyword evidence="11 13" id="KW-0482">Metalloprotease</keyword>
<comment type="subcellular location">
    <subcellularLocation>
        <location evidence="2 13">Secreted</location>
    </subcellularLocation>
</comment>
<keyword evidence="10" id="KW-0106">Calcium</keyword>
<name>A0A940SI53_9BACI</name>
<sequence>MNKKILAVGLSLGLAFSSFSATSTFADSKNVLSNYKYNESVGSPEFISGKLTKPSTKSAESIVHDFVNANKDKYKLGSKSSEESFIIKSSEKDKFGSTALRLQQVYDGVPVWGSTQAAVVADDGVLTVFSGTVSPELEKKKGLKGDKKVNANKSIKIAEEDLGFTPDYEQEPTSDLVVYTSGDEATYAYHVNLNFLYPNPGNYDYFIEASTGKVLNKYNTIDNIDGKATINSTTSGDTISNAKSNAKGNASGTNTTGTGVGVLGDTKTLNMTLSGSTYYLQDNTRGSGIFTYDAANRTRLSGSLWTSVDNLLNSTYEAPAVDAQYYAGKTFDYYKNVFGRNSYDNKGSVLKSSVHYGSRYNNAFWNGTQMVYGDGDGTNFIAFSGGVDVVAHELTHAVTSSTSNLIYQNESGALNEAISDIFGTLVEFYNNVNPDYEIGEDIYTPSIKGDALRSMSNPTKYGDPDNYANRYTGTSDNGGVHTNSGIINKAAYLLAQGGTAYGVTVTGIGNDKLGAIYYRANTVYLTSSATFSQARAACVQAAADLYGATSAEVDSVKKSFDAVGVK</sequence>
<comment type="caution">
    <text evidence="18">The sequence shown here is derived from an EMBL/GenBank/DDBJ whole genome shotgun (WGS) entry which is preliminary data.</text>
</comment>
<evidence type="ECO:0000256" key="10">
    <source>
        <dbReference type="ARBA" id="ARBA00022837"/>
    </source>
</evidence>
<keyword evidence="6" id="KW-0479">Metal-binding</keyword>
<keyword evidence="7 13" id="KW-0732">Signal</keyword>
<proteinExistence type="inferred from homology"/>
<dbReference type="GO" id="GO:0046872">
    <property type="term" value="F:metal ion binding"/>
    <property type="evidence" value="ECO:0007669"/>
    <property type="project" value="UniProtKB-UniRule"/>
</dbReference>
<dbReference type="EC" id="3.4.24.-" evidence="13"/>
<dbReference type="PANTHER" id="PTHR33794:SF3">
    <property type="entry name" value="NEUTRAL PROTEASE B"/>
    <property type="match status" value="1"/>
</dbReference>
<dbReference type="InterPro" id="IPR001570">
    <property type="entry name" value="Peptidase_M4_C_domain"/>
</dbReference>
<dbReference type="Gene3D" id="1.10.390.10">
    <property type="entry name" value="Neutral Protease Domain 2"/>
    <property type="match status" value="1"/>
</dbReference>
<accession>A0A940SI53</accession>
<feature type="signal peptide" evidence="13">
    <location>
        <begin position="1"/>
        <end position="20"/>
    </location>
</feature>
<feature type="chain" id="PRO_5039743618" description="Neutral metalloproteinase" evidence="13">
    <location>
        <begin position="21"/>
        <end position="566"/>
    </location>
</feature>
<evidence type="ECO:0000256" key="9">
    <source>
        <dbReference type="ARBA" id="ARBA00022833"/>
    </source>
</evidence>
<dbReference type="PANTHER" id="PTHR33794">
    <property type="entry name" value="BACILLOLYSIN"/>
    <property type="match status" value="1"/>
</dbReference>
<dbReference type="SUPFAM" id="SSF55486">
    <property type="entry name" value="Metalloproteases ('zincins'), catalytic domain"/>
    <property type="match status" value="1"/>
</dbReference>
<feature type="active site" description="Proton donor" evidence="12">
    <location>
        <position position="481"/>
    </location>
</feature>
<evidence type="ECO:0000256" key="12">
    <source>
        <dbReference type="PIRSR" id="PIRSR623612-1"/>
    </source>
</evidence>
<comment type="cofactor">
    <cofactor evidence="1 13">
        <name>Zn(2+)</name>
        <dbReference type="ChEBI" id="CHEBI:29105"/>
    </cofactor>
</comment>
<dbReference type="InterPro" id="IPR011096">
    <property type="entry name" value="FTP_domain"/>
</dbReference>